<keyword evidence="5" id="KW-1185">Reference proteome</keyword>
<dbReference type="InterPro" id="IPR001296">
    <property type="entry name" value="Glyco_trans_1"/>
</dbReference>
<evidence type="ECO:0000313" key="4">
    <source>
        <dbReference type="EMBL" id="AFI83551.1"/>
    </source>
</evidence>
<keyword evidence="1" id="KW-1133">Transmembrane helix</keyword>
<dbReference type="KEGG" id="mej:Q7A_705"/>
<organism evidence="4 5">
    <name type="scientific">Methylophaga nitratireducenticrescens</name>
    <dbReference type="NCBI Taxonomy" id="754476"/>
    <lineage>
        <taxon>Bacteria</taxon>
        <taxon>Pseudomonadati</taxon>
        <taxon>Pseudomonadota</taxon>
        <taxon>Gammaproteobacteria</taxon>
        <taxon>Thiotrichales</taxon>
        <taxon>Piscirickettsiaceae</taxon>
        <taxon>Methylophaga</taxon>
    </lineage>
</organism>
<feature type="domain" description="Glycosyl transferase family 1" evidence="2">
    <location>
        <begin position="546"/>
        <end position="710"/>
    </location>
</feature>
<dbReference type="Gene3D" id="3.60.21.10">
    <property type="match status" value="1"/>
</dbReference>
<reference evidence="4 5" key="2">
    <citation type="journal article" date="2013" name="Int. J. Syst. Evol. Microbiol.">
        <title>Methylophaga nitratireducenticrescens sp. nov. and Methylophaga frappieri sp. nov., isolated from the biofilm of the methanol-fed denitrification system treating the seawater at the Montreal Biodome.</title>
        <authorList>
            <person name="Villeneuve C."/>
            <person name="Martineau C."/>
            <person name="Mauffrey F."/>
            <person name="Villemur R."/>
        </authorList>
    </citation>
    <scope>NUCLEOTIDE SEQUENCE [LARGE SCALE GENOMIC DNA]</scope>
    <source>
        <strain evidence="4 5">JAM1</strain>
    </source>
</reference>
<dbReference type="SUPFAM" id="SSF53756">
    <property type="entry name" value="UDP-Glycosyltransferase/glycogen phosphorylase"/>
    <property type="match status" value="1"/>
</dbReference>
<accession>I1XGN2</accession>
<feature type="domain" description="Glycosyltransferase subfamily 4-like N-terminal" evidence="3">
    <location>
        <begin position="364"/>
        <end position="530"/>
    </location>
</feature>
<dbReference type="PANTHER" id="PTHR45947:SF3">
    <property type="entry name" value="SULFOQUINOVOSYL TRANSFERASE SQD2"/>
    <property type="match status" value="1"/>
</dbReference>
<dbReference type="GO" id="GO:0016757">
    <property type="term" value="F:glycosyltransferase activity"/>
    <property type="evidence" value="ECO:0007669"/>
    <property type="project" value="InterPro"/>
</dbReference>
<dbReference type="Proteomes" id="UP000009144">
    <property type="component" value="Chromosome"/>
</dbReference>
<keyword evidence="1" id="KW-0812">Transmembrane</keyword>
<gene>
    <name evidence="4" type="ordered locus">Q7A_705</name>
</gene>
<feature type="transmembrane region" description="Helical" evidence="1">
    <location>
        <begin position="9"/>
        <end position="27"/>
    </location>
</feature>
<dbReference type="RefSeq" id="WP_014705926.1">
    <property type="nucleotide sequence ID" value="NC_017857.3"/>
</dbReference>
<evidence type="ECO:0000256" key="1">
    <source>
        <dbReference type="SAM" id="Phobius"/>
    </source>
</evidence>
<dbReference type="eggNOG" id="COG1409">
    <property type="taxonomic scope" value="Bacteria"/>
</dbReference>
<dbReference type="eggNOG" id="COG0438">
    <property type="taxonomic scope" value="Bacteria"/>
</dbReference>
<protein>
    <submittedName>
        <fullName evidence="4">Glycosyltransferase</fullName>
    </submittedName>
</protein>
<dbReference type="AlphaFoldDB" id="I1XGN2"/>
<dbReference type="OrthoDB" id="9802525at2"/>
<dbReference type="InterPro" id="IPR028098">
    <property type="entry name" value="Glyco_trans_4-like_N"/>
</dbReference>
<dbReference type="STRING" id="754476.Q7A_705"/>
<dbReference type="InterPro" id="IPR050194">
    <property type="entry name" value="Glycosyltransferase_grp1"/>
</dbReference>
<reference evidence="4 5" key="1">
    <citation type="journal article" date="2012" name="J. Bacteriol.">
        <title>Complete genome sequences of Methylophaga sp. strain JAM1 and Methylophaga sp. strain JAM7.</title>
        <authorList>
            <person name="Villeneuve C."/>
            <person name="Martineau C."/>
            <person name="Mauffrey F."/>
            <person name="Villemur R."/>
        </authorList>
    </citation>
    <scope>NUCLEOTIDE SEQUENCE [LARGE SCALE GENOMIC DNA]</scope>
    <source>
        <strain evidence="4 5">JAM1</strain>
    </source>
</reference>
<evidence type="ECO:0000313" key="5">
    <source>
        <dbReference type="Proteomes" id="UP000009144"/>
    </source>
</evidence>
<dbReference type="PANTHER" id="PTHR45947">
    <property type="entry name" value="SULFOQUINOVOSYL TRANSFERASE SQD2"/>
    <property type="match status" value="1"/>
</dbReference>
<dbReference type="SUPFAM" id="SSF56300">
    <property type="entry name" value="Metallo-dependent phosphatases"/>
    <property type="match status" value="1"/>
</dbReference>
<dbReference type="CDD" id="cd03817">
    <property type="entry name" value="GT4_UGDG-like"/>
    <property type="match status" value="1"/>
</dbReference>
<feature type="transmembrane region" description="Helical" evidence="1">
    <location>
        <begin position="295"/>
        <end position="322"/>
    </location>
</feature>
<dbReference type="HOGENOM" id="CLU_374648_0_0_6"/>
<keyword evidence="1" id="KW-0472">Membrane</keyword>
<dbReference type="InterPro" id="IPR029052">
    <property type="entry name" value="Metallo-depent_PP-like"/>
</dbReference>
<proteinExistence type="predicted"/>
<dbReference type="EMBL" id="CP003390">
    <property type="protein sequence ID" value="AFI83551.1"/>
    <property type="molecule type" value="Genomic_DNA"/>
</dbReference>
<dbReference type="Pfam" id="PF13439">
    <property type="entry name" value="Glyco_transf_4"/>
    <property type="match status" value="1"/>
</dbReference>
<evidence type="ECO:0000259" key="3">
    <source>
        <dbReference type="Pfam" id="PF13439"/>
    </source>
</evidence>
<dbReference type="Gene3D" id="3.40.50.2000">
    <property type="entry name" value="Glycogen Phosphorylase B"/>
    <property type="match status" value="2"/>
</dbReference>
<evidence type="ECO:0000259" key="2">
    <source>
        <dbReference type="Pfam" id="PF00534"/>
    </source>
</evidence>
<dbReference type="Pfam" id="PF00534">
    <property type="entry name" value="Glycos_transf_1"/>
    <property type="match status" value="1"/>
</dbReference>
<sequence length="740" mass="84569">MLRKTKLKIFYILNTALIALLIGYQVYLNLAETHYASLHLSKIQAIQQVLREKTEFQFVVVGNINNSSSIFQKQFIPRLNNSNAAFLISAGNAVSDGAEQNYRSLIKMLEELHMPWLLTYGENEDSDFGDFRFFEHFGPPFFSFKINNNQFIFLDNTGSTPYAWQLEWLNQELTQSAAHNRFVFLGLPIHPKLDNTPAFTEDNYFNDEEIAQKLHTLLRKHHVDLVFSANLALYANQTIDGVRYITTGGAGGVIVDDKNSYHHFVEVNVSADEVSVSPVIPRISQSSWHRTITSIWSAIYTFFYVSFARFLVVISVLVLIGLKLREVIYEDRDFYTHFTIDDSNYRDKPKRIAFFTNNFFPFISGVTISIDRLANGLRNRGHNVHIIAPDYTGEKQSNSSCTRVKTLFAFGSKGEFRLTNPFQQKIRKTFKQQQPDLVHVHHPFWLGSVGLWFAKRYKCPIIYTYHTRLEMYAHYVPLPGALFRNVISHLIIRRFCNKCDGVVVPTYSTEEYLRLVGVKSRICVQPSGVDFMRFNSPHRLTPVALKKQLGIEQKQLVLVSVSRLGKEKNVKFLIDAIASLDQQTQNHVELVIVGEGDDRHYLENRITETGLQKSIQLVGAVSPENIPGYYQMADIFVFASKSETQGMVILEAMSAGLPVVAIRSSGIDDAIVEGQTGFKTLDDIELWNSKLKLLIEDNVLREKLSKQAIEFARQHDCDIFAQNIDKFYGEVLATYHRSSS</sequence>
<name>I1XGN2_METNJ</name>
<dbReference type="PATRIC" id="fig|754476.3.peg.695"/>